<name>A0A1N7RT37_9BURK</name>
<keyword evidence="4" id="KW-1185">Reference proteome</keyword>
<dbReference type="PANTHER" id="PTHR43569">
    <property type="entry name" value="AMIDOHYDROLASE"/>
    <property type="match status" value="1"/>
</dbReference>
<comment type="similarity">
    <text evidence="1">Belongs to the metallo-dependent hydrolases superfamily.</text>
</comment>
<reference evidence="3 4" key="1">
    <citation type="submission" date="2016-12" db="EMBL/GenBank/DDBJ databases">
        <authorList>
            <person name="Song W.-J."/>
            <person name="Kurnit D.M."/>
        </authorList>
    </citation>
    <scope>NUCLEOTIDE SEQUENCE [LARGE SCALE GENOMIC DNA]</scope>
    <source>
        <strain evidence="3 4">STM7296</strain>
    </source>
</reference>
<gene>
    <name evidence="3" type="ORF">BN2475_150012</name>
</gene>
<dbReference type="OrthoDB" id="9787654at2"/>
<feature type="domain" description="Amidohydrolase-related" evidence="2">
    <location>
        <begin position="23"/>
        <end position="316"/>
    </location>
</feature>
<dbReference type="Pfam" id="PF04909">
    <property type="entry name" value="Amidohydro_2"/>
    <property type="match status" value="1"/>
</dbReference>
<sequence length="320" mass="36061">MCSQAVTDLDALNAAPALPAAIVDAHHHLWRLDASTHYPWLQDQYEPARFMFGDYAALCRNFEVDDYLRAAEGAPVVASVHVEAERSRAQSLAETRWLHEVASRHPIPSAVVAWVDLLAVDAAERIAEHAAYPLVRGVRFKPRTSATPNERLHCPGTLDDRRWPRALERLAERGLNWDLRVPFWHLEEAAAMLADAPAVDVVLEHTGLPWNRSDAGLACWRRGMEALAANPRVSVKLSEFGLRERAWNDTENQQIIRDAIAIFGWQRCMFASNFPVAGLRVTYQVLLQTFAAAMADMDDAARRAIWHDNAIRLYRIDTNS</sequence>
<accession>A0A1N7RT37</accession>
<dbReference type="InterPro" id="IPR006680">
    <property type="entry name" value="Amidohydro-rel"/>
</dbReference>
<evidence type="ECO:0000259" key="2">
    <source>
        <dbReference type="Pfam" id="PF04909"/>
    </source>
</evidence>
<dbReference type="Gene3D" id="3.20.20.140">
    <property type="entry name" value="Metal-dependent hydrolases"/>
    <property type="match status" value="1"/>
</dbReference>
<proteinExistence type="inferred from homology"/>
<dbReference type="Proteomes" id="UP000187012">
    <property type="component" value="Unassembled WGS sequence"/>
</dbReference>
<dbReference type="GO" id="GO:0016787">
    <property type="term" value="F:hydrolase activity"/>
    <property type="evidence" value="ECO:0007669"/>
    <property type="project" value="UniProtKB-KW"/>
</dbReference>
<dbReference type="STRING" id="1247936.BN2475_150012"/>
<organism evidence="3 4">
    <name type="scientific">Paraburkholderia ribeironis</name>
    <dbReference type="NCBI Taxonomy" id="1247936"/>
    <lineage>
        <taxon>Bacteria</taxon>
        <taxon>Pseudomonadati</taxon>
        <taxon>Pseudomonadota</taxon>
        <taxon>Betaproteobacteria</taxon>
        <taxon>Burkholderiales</taxon>
        <taxon>Burkholderiaceae</taxon>
        <taxon>Paraburkholderia</taxon>
    </lineage>
</organism>
<dbReference type="SUPFAM" id="SSF51556">
    <property type="entry name" value="Metallo-dependent hydrolases"/>
    <property type="match status" value="1"/>
</dbReference>
<dbReference type="RefSeq" id="WP_094778964.1">
    <property type="nucleotide sequence ID" value="NZ_CYGX02000015.1"/>
</dbReference>
<evidence type="ECO:0000313" key="3">
    <source>
        <dbReference type="EMBL" id="SIT38291.1"/>
    </source>
</evidence>
<dbReference type="InterPro" id="IPR032466">
    <property type="entry name" value="Metal_Hydrolase"/>
</dbReference>
<keyword evidence="3" id="KW-0378">Hydrolase</keyword>
<protein>
    <submittedName>
        <fullName evidence="3">Amidohydrolase 2</fullName>
    </submittedName>
</protein>
<dbReference type="AlphaFoldDB" id="A0A1N7RT37"/>
<dbReference type="EMBL" id="CYGX02000015">
    <property type="protein sequence ID" value="SIT38291.1"/>
    <property type="molecule type" value="Genomic_DNA"/>
</dbReference>
<dbReference type="InterPro" id="IPR052350">
    <property type="entry name" value="Metallo-dep_Lactonases"/>
</dbReference>
<dbReference type="PANTHER" id="PTHR43569:SF1">
    <property type="entry name" value="BLL3371 PROTEIN"/>
    <property type="match status" value="1"/>
</dbReference>
<evidence type="ECO:0000313" key="4">
    <source>
        <dbReference type="Proteomes" id="UP000187012"/>
    </source>
</evidence>
<evidence type="ECO:0000256" key="1">
    <source>
        <dbReference type="ARBA" id="ARBA00038310"/>
    </source>
</evidence>